<dbReference type="EMBL" id="PFAZ01000001">
    <property type="protein sequence ID" value="PIR89539.1"/>
    <property type="molecule type" value="Genomic_DNA"/>
</dbReference>
<name>A0A2H0USZ7_9BACT</name>
<evidence type="ECO:0000256" key="1">
    <source>
        <dbReference type="SAM" id="MobiDB-lite"/>
    </source>
</evidence>
<feature type="region of interest" description="Disordered" evidence="1">
    <location>
        <begin position="1"/>
        <end position="31"/>
    </location>
</feature>
<feature type="compositionally biased region" description="Basic and acidic residues" evidence="1">
    <location>
        <begin position="10"/>
        <end position="31"/>
    </location>
</feature>
<evidence type="ECO:0000313" key="2">
    <source>
        <dbReference type="EMBL" id="PIR89539.1"/>
    </source>
</evidence>
<reference evidence="3" key="1">
    <citation type="submission" date="2017-09" db="EMBL/GenBank/DDBJ databases">
        <title>Depth-based differentiation of microbial function through sediment-hosted aquifers and enrichment of novel symbionts in the deep terrestrial subsurface.</title>
        <authorList>
            <person name="Probst A.J."/>
            <person name="Ladd B."/>
            <person name="Jarett J.K."/>
            <person name="Geller-Mcgrath D.E."/>
            <person name="Sieber C.M.K."/>
            <person name="Emerson J.B."/>
            <person name="Anantharaman K."/>
            <person name="Thomas B.C."/>
            <person name="Malmstrom R."/>
            <person name="Stieglmeier M."/>
            <person name="Klingl A."/>
            <person name="Woyke T."/>
            <person name="Ryan C.M."/>
            <person name="Banfield J.F."/>
        </authorList>
    </citation>
    <scope>NUCLEOTIDE SEQUENCE [LARGE SCALE GENOMIC DNA]</scope>
</reference>
<organism evidence="2 3">
    <name type="scientific">Candidatus Harrisonbacteria bacterium CG10_big_fil_rev_8_21_14_0_10_40_38</name>
    <dbReference type="NCBI Taxonomy" id="1974583"/>
    <lineage>
        <taxon>Bacteria</taxon>
        <taxon>Candidatus Harrisoniibacteriota</taxon>
    </lineage>
</organism>
<gene>
    <name evidence="2" type="ORF">COU07_01415</name>
</gene>
<sequence length="92" mass="10863">MGFENPSSKSEWESERDSSHEKYKEDQRKMQESLKAFEESLSDDVGELKSLRSVLEDEWTKETDSDARNMNMDKRNILNDKLQKMGVDRNED</sequence>
<protein>
    <submittedName>
        <fullName evidence="2">Uncharacterized protein</fullName>
    </submittedName>
</protein>
<feature type="region of interest" description="Disordered" evidence="1">
    <location>
        <begin position="58"/>
        <end position="92"/>
    </location>
</feature>
<dbReference type="Proteomes" id="UP000231157">
    <property type="component" value="Unassembled WGS sequence"/>
</dbReference>
<comment type="caution">
    <text evidence="2">The sequence shown here is derived from an EMBL/GenBank/DDBJ whole genome shotgun (WGS) entry which is preliminary data.</text>
</comment>
<dbReference type="AlphaFoldDB" id="A0A2H0USZ7"/>
<evidence type="ECO:0000313" key="3">
    <source>
        <dbReference type="Proteomes" id="UP000231157"/>
    </source>
</evidence>
<accession>A0A2H0USZ7</accession>
<proteinExistence type="predicted"/>